<evidence type="ECO:0000313" key="1">
    <source>
        <dbReference type="EMBL" id="GAF76662.1"/>
    </source>
</evidence>
<dbReference type="PROSITE" id="PS50005">
    <property type="entry name" value="TPR"/>
    <property type="match status" value="2"/>
</dbReference>
<dbReference type="Pfam" id="PF00515">
    <property type="entry name" value="TPR_1"/>
    <property type="match status" value="1"/>
</dbReference>
<sequence>EDPIVLFNIGTIFKNNSRHEDALRYYKRAVEIQEDFLDGIYQLGLAYLTLGKNVEALNEFENYLKHDPDSERASQVKGFIEYLKKKINQEKESCRTLSNRLSC</sequence>
<comment type="caution">
    <text evidence="1">The sequence shown here is derived from an EMBL/GenBank/DDBJ whole genome shotgun (WGS) entry which is preliminary data.</text>
</comment>
<feature type="non-terminal residue" evidence="1">
    <location>
        <position position="1"/>
    </location>
</feature>
<name>X0SLB1_9ZZZZ</name>
<dbReference type="EMBL" id="BARS01003041">
    <property type="protein sequence ID" value="GAF76662.1"/>
    <property type="molecule type" value="Genomic_DNA"/>
</dbReference>
<dbReference type="SUPFAM" id="SSF48452">
    <property type="entry name" value="TPR-like"/>
    <property type="match status" value="1"/>
</dbReference>
<organism evidence="1">
    <name type="scientific">marine sediment metagenome</name>
    <dbReference type="NCBI Taxonomy" id="412755"/>
    <lineage>
        <taxon>unclassified sequences</taxon>
        <taxon>metagenomes</taxon>
        <taxon>ecological metagenomes</taxon>
    </lineage>
</organism>
<dbReference type="Gene3D" id="1.25.40.10">
    <property type="entry name" value="Tetratricopeptide repeat domain"/>
    <property type="match status" value="1"/>
</dbReference>
<reference evidence="1" key="1">
    <citation type="journal article" date="2014" name="Front. Microbiol.">
        <title>High frequency of phylogenetically diverse reductive dehalogenase-homologous genes in deep subseafloor sedimentary metagenomes.</title>
        <authorList>
            <person name="Kawai M."/>
            <person name="Futagami T."/>
            <person name="Toyoda A."/>
            <person name="Takaki Y."/>
            <person name="Nishi S."/>
            <person name="Hori S."/>
            <person name="Arai W."/>
            <person name="Tsubouchi T."/>
            <person name="Morono Y."/>
            <person name="Uchiyama I."/>
            <person name="Ito T."/>
            <person name="Fujiyama A."/>
            <person name="Inagaki F."/>
            <person name="Takami H."/>
        </authorList>
    </citation>
    <scope>NUCLEOTIDE SEQUENCE</scope>
    <source>
        <strain evidence="1">Expedition CK06-06</strain>
    </source>
</reference>
<dbReference type="InterPro" id="IPR011990">
    <property type="entry name" value="TPR-like_helical_dom_sf"/>
</dbReference>
<protein>
    <submittedName>
        <fullName evidence="1">Uncharacterized protein</fullName>
    </submittedName>
</protein>
<proteinExistence type="predicted"/>
<accession>X0SLB1</accession>
<dbReference type="AlphaFoldDB" id="X0SLB1"/>
<dbReference type="SMART" id="SM00028">
    <property type="entry name" value="TPR"/>
    <property type="match status" value="2"/>
</dbReference>
<gene>
    <name evidence="1" type="ORF">S01H1_05854</name>
</gene>
<dbReference type="Pfam" id="PF13174">
    <property type="entry name" value="TPR_6"/>
    <property type="match status" value="1"/>
</dbReference>
<dbReference type="InterPro" id="IPR019734">
    <property type="entry name" value="TPR_rpt"/>
</dbReference>